<dbReference type="EMBL" id="MU117962">
    <property type="protein sequence ID" value="KAF9653914.1"/>
    <property type="molecule type" value="Genomic_DNA"/>
</dbReference>
<proteinExistence type="predicted"/>
<organism evidence="1 2">
    <name type="scientific">Thelephora ganbajun</name>
    <name type="common">Ganba fungus</name>
    <dbReference type="NCBI Taxonomy" id="370292"/>
    <lineage>
        <taxon>Eukaryota</taxon>
        <taxon>Fungi</taxon>
        <taxon>Dikarya</taxon>
        <taxon>Basidiomycota</taxon>
        <taxon>Agaricomycotina</taxon>
        <taxon>Agaricomycetes</taxon>
        <taxon>Thelephorales</taxon>
        <taxon>Thelephoraceae</taxon>
        <taxon>Thelephora</taxon>
    </lineage>
</organism>
<reference evidence="1" key="1">
    <citation type="submission" date="2019-10" db="EMBL/GenBank/DDBJ databases">
        <authorList>
            <consortium name="DOE Joint Genome Institute"/>
            <person name="Kuo A."/>
            <person name="Miyauchi S."/>
            <person name="Kiss E."/>
            <person name="Drula E."/>
            <person name="Kohler A."/>
            <person name="Sanchez-Garcia M."/>
            <person name="Andreopoulos B."/>
            <person name="Barry K.W."/>
            <person name="Bonito G."/>
            <person name="Buee M."/>
            <person name="Carver A."/>
            <person name="Chen C."/>
            <person name="Cichocki N."/>
            <person name="Clum A."/>
            <person name="Culley D."/>
            <person name="Crous P.W."/>
            <person name="Fauchery L."/>
            <person name="Girlanda M."/>
            <person name="Hayes R."/>
            <person name="Keri Z."/>
            <person name="Labutti K."/>
            <person name="Lipzen A."/>
            <person name="Lombard V."/>
            <person name="Magnuson J."/>
            <person name="Maillard F."/>
            <person name="Morin E."/>
            <person name="Murat C."/>
            <person name="Nolan M."/>
            <person name="Ohm R."/>
            <person name="Pangilinan J."/>
            <person name="Pereira M."/>
            <person name="Perotto S."/>
            <person name="Peter M."/>
            <person name="Riley R."/>
            <person name="Sitrit Y."/>
            <person name="Stielow B."/>
            <person name="Szollosi G."/>
            <person name="Zifcakova L."/>
            <person name="Stursova M."/>
            <person name="Spatafora J.W."/>
            <person name="Tedersoo L."/>
            <person name="Vaario L.-M."/>
            <person name="Yamada A."/>
            <person name="Yan M."/>
            <person name="Wang P."/>
            <person name="Xu J."/>
            <person name="Bruns T."/>
            <person name="Baldrian P."/>
            <person name="Vilgalys R."/>
            <person name="Henrissat B."/>
            <person name="Grigoriev I.V."/>
            <person name="Hibbett D."/>
            <person name="Nagy L.G."/>
            <person name="Martin F.M."/>
        </authorList>
    </citation>
    <scope>NUCLEOTIDE SEQUENCE</scope>
    <source>
        <strain evidence="1">P2</strain>
    </source>
</reference>
<name>A0ACB6ZWF2_THEGA</name>
<keyword evidence="2" id="KW-1185">Reference proteome</keyword>
<evidence type="ECO:0000313" key="1">
    <source>
        <dbReference type="EMBL" id="KAF9653914.1"/>
    </source>
</evidence>
<sequence>MQSTTGSVGGSQVRVIYHAPGKSFAWLHKDSSFADFQKALRARLNISKNEPLVIKQIDGDYTLDIETEEEYEAFCHFAKSAPQLHISVNGGLRGQSKAGEVVATSSSTAAPTPLPSNPAPRFPAESEDPTLGKRKASQITTDVETVPSVTQKRKKRRKVGPDQPISTANTSTIIAVPPEPGAEQGVVSGDTTRDAAGTTVDADANQSAVPQAQKKKKRKNTGAGQNNSTPADAMERRMGPPLELADAPEPTPPGPPKTKKRKKTVVLDLSTVIQPPPRAQEPPSTSTARPSLPVTEPPPSATKEAAKNPSAKKKSKAPAEPSEPTSIALPVPLSNVVEGPVSSSVTAKPKPSVSKSGLTRPQVYVEIITKKRKTGKTDGSSTAEKESKQQGPLKKPAQPTVGKAKENSKDKLMTGPTKRIGSPNAPNIQEIMDGVIAAAMEDAKKRASISGTTTDVSESFTPPPQNKSESTVRKPRLPDASSLEAASSTTLLDTNAPPSKATGFDSATTRRKLKPRKACTEALTFLRDNSSPTSISSEGYTELLSLFKNGNKPSALLTAPPPNKKVMKKPLHVKTQPEESTSPEGEESDTLKKKPAPVSDPDDELDAFLLALMHPSQKSVLEELPSDSEDEEEEVEREDMEVDVEDDAPKSKGTGQLKDIARAGSSSDDGNDSESVAVDALVKADRIKVNTEMTQVSETQGIVPSSDPEGEGESLSQPTKFTNIPTNVVPPVSSTSDSPERYMTPISNLKSAGRALNFFNEHVLDKPDPIENDTSHARPLNNLPGNTEDPIENTDTTSTPKPKLVQRMKGRDKTASPVVSRKGGAGSKATQSSLTSPSNSMLPPPTPMEDLKSDLTFSQPLDQSTPIPTVSRKRRLTSQTAVPENPAHSTWTTLPQREQSMDDPVMVDELISSPIESATKLPKATPAKKRTPLGSTKRTPLFLPGTSQHPIPSSDLPVAEKSSSEEEEKVIVPPSPRVLRSSTVKNKTTTPYRSLSVLASQRSIFPSTPIEPVGPIPAAKAQTKPGSDDDDDDEEDSGVSNSGSGSPPPSHIPKGRRAGVGNGRLGKKRSQLAIWF</sequence>
<accession>A0ACB6ZWF2</accession>
<dbReference type="Proteomes" id="UP000886501">
    <property type="component" value="Unassembled WGS sequence"/>
</dbReference>
<gene>
    <name evidence="1" type="ORF">BDM02DRAFT_3182353</name>
</gene>
<comment type="caution">
    <text evidence="1">The sequence shown here is derived from an EMBL/GenBank/DDBJ whole genome shotgun (WGS) entry which is preliminary data.</text>
</comment>
<protein>
    <submittedName>
        <fullName evidence="1">Uncharacterized protein</fullName>
    </submittedName>
</protein>
<evidence type="ECO:0000313" key="2">
    <source>
        <dbReference type="Proteomes" id="UP000886501"/>
    </source>
</evidence>
<reference evidence="1" key="2">
    <citation type="journal article" date="2020" name="Nat. Commun.">
        <title>Large-scale genome sequencing of mycorrhizal fungi provides insights into the early evolution of symbiotic traits.</title>
        <authorList>
            <person name="Miyauchi S."/>
            <person name="Kiss E."/>
            <person name="Kuo A."/>
            <person name="Drula E."/>
            <person name="Kohler A."/>
            <person name="Sanchez-Garcia M."/>
            <person name="Morin E."/>
            <person name="Andreopoulos B."/>
            <person name="Barry K.W."/>
            <person name="Bonito G."/>
            <person name="Buee M."/>
            <person name="Carver A."/>
            <person name="Chen C."/>
            <person name="Cichocki N."/>
            <person name="Clum A."/>
            <person name="Culley D."/>
            <person name="Crous P.W."/>
            <person name="Fauchery L."/>
            <person name="Girlanda M."/>
            <person name="Hayes R.D."/>
            <person name="Keri Z."/>
            <person name="LaButti K."/>
            <person name="Lipzen A."/>
            <person name="Lombard V."/>
            <person name="Magnuson J."/>
            <person name="Maillard F."/>
            <person name="Murat C."/>
            <person name="Nolan M."/>
            <person name="Ohm R.A."/>
            <person name="Pangilinan J."/>
            <person name="Pereira M.F."/>
            <person name="Perotto S."/>
            <person name="Peter M."/>
            <person name="Pfister S."/>
            <person name="Riley R."/>
            <person name="Sitrit Y."/>
            <person name="Stielow J.B."/>
            <person name="Szollosi G."/>
            <person name="Zifcakova L."/>
            <person name="Stursova M."/>
            <person name="Spatafora J.W."/>
            <person name="Tedersoo L."/>
            <person name="Vaario L.M."/>
            <person name="Yamada A."/>
            <person name="Yan M."/>
            <person name="Wang P."/>
            <person name="Xu J."/>
            <person name="Bruns T."/>
            <person name="Baldrian P."/>
            <person name="Vilgalys R."/>
            <person name="Dunand C."/>
            <person name="Henrissat B."/>
            <person name="Grigoriev I.V."/>
            <person name="Hibbett D."/>
            <person name="Nagy L.G."/>
            <person name="Martin F.M."/>
        </authorList>
    </citation>
    <scope>NUCLEOTIDE SEQUENCE</scope>
    <source>
        <strain evidence="1">P2</strain>
    </source>
</reference>